<feature type="region of interest" description="Disordered" evidence="1">
    <location>
        <begin position="1"/>
        <end position="24"/>
    </location>
</feature>
<organism evidence="2 3">
    <name type="scientific">Ceriporiopsis subvermispora (strain B)</name>
    <name type="common">White-rot fungus</name>
    <name type="synonym">Gelatoporia subvermispora</name>
    <dbReference type="NCBI Taxonomy" id="914234"/>
    <lineage>
        <taxon>Eukaryota</taxon>
        <taxon>Fungi</taxon>
        <taxon>Dikarya</taxon>
        <taxon>Basidiomycota</taxon>
        <taxon>Agaricomycotina</taxon>
        <taxon>Agaricomycetes</taxon>
        <taxon>Polyporales</taxon>
        <taxon>Gelatoporiaceae</taxon>
        <taxon>Gelatoporia</taxon>
    </lineage>
</organism>
<evidence type="ECO:0000256" key="1">
    <source>
        <dbReference type="SAM" id="MobiDB-lite"/>
    </source>
</evidence>
<dbReference type="HOGENOM" id="CLU_1639402_0_0_1"/>
<proteinExistence type="predicted"/>
<accession>M2R5J7</accession>
<name>M2R5J7_CERS8</name>
<reference evidence="2 3" key="1">
    <citation type="journal article" date="2012" name="Proc. Natl. Acad. Sci. U.S.A.">
        <title>Comparative genomics of Ceriporiopsis subvermispora and Phanerochaete chrysosporium provide insight into selective ligninolysis.</title>
        <authorList>
            <person name="Fernandez-Fueyo E."/>
            <person name="Ruiz-Duenas F.J."/>
            <person name="Ferreira P."/>
            <person name="Floudas D."/>
            <person name="Hibbett D.S."/>
            <person name="Canessa P."/>
            <person name="Larrondo L.F."/>
            <person name="James T.Y."/>
            <person name="Seelenfreund D."/>
            <person name="Lobos S."/>
            <person name="Polanco R."/>
            <person name="Tello M."/>
            <person name="Honda Y."/>
            <person name="Watanabe T."/>
            <person name="Watanabe T."/>
            <person name="Ryu J.S."/>
            <person name="Kubicek C.P."/>
            <person name="Schmoll M."/>
            <person name="Gaskell J."/>
            <person name="Hammel K.E."/>
            <person name="St John F.J."/>
            <person name="Vanden Wymelenberg A."/>
            <person name="Sabat G."/>
            <person name="Splinter BonDurant S."/>
            <person name="Syed K."/>
            <person name="Yadav J.S."/>
            <person name="Doddapaneni H."/>
            <person name="Subramanian V."/>
            <person name="Lavin J.L."/>
            <person name="Oguiza J.A."/>
            <person name="Perez G."/>
            <person name="Pisabarro A.G."/>
            <person name="Ramirez L."/>
            <person name="Santoyo F."/>
            <person name="Master E."/>
            <person name="Coutinho P.M."/>
            <person name="Henrissat B."/>
            <person name="Lombard V."/>
            <person name="Magnuson J.K."/>
            <person name="Kuees U."/>
            <person name="Hori C."/>
            <person name="Igarashi K."/>
            <person name="Samejima M."/>
            <person name="Held B.W."/>
            <person name="Barry K.W."/>
            <person name="LaButti K.M."/>
            <person name="Lapidus A."/>
            <person name="Lindquist E.A."/>
            <person name="Lucas S.M."/>
            <person name="Riley R."/>
            <person name="Salamov A.A."/>
            <person name="Hoffmeister D."/>
            <person name="Schwenk D."/>
            <person name="Hadar Y."/>
            <person name="Yarden O."/>
            <person name="de Vries R.P."/>
            <person name="Wiebenga A."/>
            <person name="Stenlid J."/>
            <person name="Eastwood D."/>
            <person name="Grigoriev I.V."/>
            <person name="Berka R.M."/>
            <person name="Blanchette R.A."/>
            <person name="Kersten P."/>
            <person name="Martinez A.T."/>
            <person name="Vicuna R."/>
            <person name="Cullen D."/>
        </authorList>
    </citation>
    <scope>NUCLEOTIDE SEQUENCE [LARGE SCALE GENOMIC DNA]</scope>
    <source>
        <strain evidence="2 3">B</strain>
    </source>
</reference>
<dbReference type="Proteomes" id="UP000016930">
    <property type="component" value="Unassembled WGS sequence"/>
</dbReference>
<keyword evidence="3" id="KW-1185">Reference proteome</keyword>
<dbReference type="EMBL" id="KB445806">
    <property type="protein sequence ID" value="EMD33417.1"/>
    <property type="molecule type" value="Genomic_DNA"/>
</dbReference>
<evidence type="ECO:0000313" key="3">
    <source>
        <dbReference type="Proteomes" id="UP000016930"/>
    </source>
</evidence>
<feature type="region of interest" description="Disordered" evidence="1">
    <location>
        <begin position="140"/>
        <end position="162"/>
    </location>
</feature>
<feature type="non-terminal residue" evidence="2">
    <location>
        <position position="162"/>
    </location>
</feature>
<dbReference type="AlphaFoldDB" id="M2R5J7"/>
<protein>
    <submittedName>
        <fullName evidence="2">Uncharacterized protein</fullName>
    </submittedName>
</protein>
<sequence length="162" mass="17553">MQLAETVQPAPHRAQPAEHIASHPPLSAPFPAAHRIPHPARRNATQRVRVWAPRSTPTLHLACAEPARTPSCSAALADAENLQPGPRDRMYAHPQRARARARLPLAASICAHRTASACWARNETPPPTSTPMYAPLSTASWASGRVSPRPRTPPTLSDCNRT</sequence>
<evidence type="ECO:0000313" key="2">
    <source>
        <dbReference type="EMBL" id="EMD33417.1"/>
    </source>
</evidence>
<gene>
    <name evidence="2" type="ORF">CERSUDRAFT_87280</name>
</gene>